<dbReference type="UniPathway" id="UPA00538">
    <property type="reaction ID" value="UER00593"/>
</dbReference>
<evidence type="ECO:0000256" key="5">
    <source>
        <dbReference type="ARBA" id="ARBA00022723"/>
    </source>
</evidence>
<dbReference type="SFLD" id="SFLDF00271">
    <property type="entry name" value="lipoyl_synthase"/>
    <property type="match status" value="1"/>
</dbReference>
<keyword evidence="3 9" id="KW-0808">Transferase</keyword>
<dbReference type="InterPro" id="IPR007197">
    <property type="entry name" value="rSAM"/>
</dbReference>
<evidence type="ECO:0000256" key="6">
    <source>
        <dbReference type="ARBA" id="ARBA00023004"/>
    </source>
</evidence>
<name>A0A7C4E1T4_CALS0</name>
<evidence type="ECO:0000256" key="9">
    <source>
        <dbReference type="HAMAP-Rule" id="MF_00206"/>
    </source>
</evidence>
<gene>
    <name evidence="9 12" type="primary">lipA</name>
    <name evidence="12" type="ORF">ENT82_06620</name>
    <name evidence="11" type="ORF">ENU43_06700</name>
</gene>
<dbReference type="PANTHER" id="PTHR10949">
    <property type="entry name" value="LIPOYL SYNTHASE"/>
    <property type="match status" value="1"/>
</dbReference>
<dbReference type="EMBL" id="DTAD01000073">
    <property type="protein sequence ID" value="HGN90780.1"/>
    <property type="molecule type" value="Genomic_DNA"/>
</dbReference>
<comment type="function">
    <text evidence="9">Catalyzes the radical-mediated insertion of two sulfur atoms into the C-6 and C-8 positions of the octanoyl moiety bound to the lipoyl domains of lipoate-dependent enzymes, thereby converting the octanoylated domains into lipoylated derivatives.</text>
</comment>
<evidence type="ECO:0000256" key="3">
    <source>
        <dbReference type="ARBA" id="ARBA00022679"/>
    </source>
</evidence>
<sequence>MQTLHKPEWIRATLPGPGAYPKVRGILRKYGLHTVCEEALCPNLGECWGGGTATIMILGDICTRGCRFCAVKTGKPSGFLDAMEPENVARAVSEMGLKYVVLTSVCRDDLEDGGAGVYAETIRKIKQTKPEVLVEVLIPDFNAESEALKKVVDAKPDVVAHNIETVKRLTPLVRDPRASYEKSLRVLQLVKQISPTTYTKSSIMVGLGESFEEVVETLRDLREVDVDFVTIGQYLRPTLNHLPVKEYVHPDVFKMYERECLAMGFKYAACGPLVRSSYRAGEFYLMSMMGR</sequence>
<comment type="subcellular location">
    <subcellularLocation>
        <location evidence="9">Cytoplasm</location>
    </subcellularLocation>
</comment>
<dbReference type="GO" id="GO:0016992">
    <property type="term" value="F:lipoate synthase activity"/>
    <property type="evidence" value="ECO:0007669"/>
    <property type="project" value="UniProtKB-UniRule"/>
</dbReference>
<dbReference type="PIRSF" id="PIRSF005963">
    <property type="entry name" value="Lipoyl_synth"/>
    <property type="match status" value="1"/>
</dbReference>
<feature type="binding site" evidence="9">
    <location>
        <position position="277"/>
    </location>
    <ligand>
        <name>[4Fe-4S] cluster</name>
        <dbReference type="ChEBI" id="CHEBI:49883"/>
        <label>1</label>
    </ligand>
</feature>
<dbReference type="CDD" id="cd01335">
    <property type="entry name" value="Radical_SAM"/>
    <property type="match status" value="1"/>
</dbReference>
<feature type="binding site" evidence="9">
    <location>
        <position position="47"/>
    </location>
    <ligand>
        <name>[4Fe-4S] cluster</name>
        <dbReference type="ChEBI" id="CHEBI:49883"/>
        <label>1</label>
    </ligand>
</feature>
<evidence type="ECO:0000313" key="11">
    <source>
        <dbReference type="EMBL" id="HGL41336.1"/>
    </source>
</evidence>
<evidence type="ECO:0000313" key="12">
    <source>
        <dbReference type="EMBL" id="HGN90780.1"/>
    </source>
</evidence>
<comment type="cofactor">
    <cofactor evidence="9">
        <name>[4Fe-4S] cluster</name>
        <dbReference type="ChEBI" id="CHEBI:49883"/>
    </cofactor>
    <text evidence="9">Binds 2 [4Fe-4S] clusters per subunit. One cluster is coordinated with 3 cysteines and an exchangeable S-adenosyl-L-methionine.</text>
</comment>
<feature type="domain" description="Radical SAM core" evidence="10">
    <location>
        <begin position="48"/>
        <end position="266"/>
    </location>
</feature>
<dbReference type="NCBIfam" id="NF004019">
    <property type="entry name" value="PRK05481.1"/>
    <property type="match status" value="1"/>
</dbReference>
<dbReference type="FunFam" id="3.20.20.70:FF:000040">
    <property type="entry name" value="Lipoyl synthase"/>
    <property type="match status" value="1"/>
</dbReference>
<dbReference type="InterPro" id="IPR006638">
    <property type="entry name" value="Elp3/MiaA/NifB-like_rSAM"/>
</dbReference>
<protein>
    <recommendedName>
        <fullName evidence="9">Lipoyl synthase</fullName>
        <ecNumber evidence="9">2.8.1.8</ecNumber>
    </recommendedName>
    <alternativeName>
        <fullName evidence="9">Lip-syn</fullName>
        <shortName evidence="9">LS</shortName>
    </alternativeName>
    <alternativeName>
        <fullName evidence="9">Lipoate synthase</fullName>
    </alternativeName>
    <alternativeName>
        <fullName evidence="9">Lipoic acid synthase</fullName>
    </alternativeName>
    <alternativeName>
        <fullName evidence="9">Sulfur insertion protein LipA</fullName>
    </alternativeName>
</protein>
<dbReference type="SUPFAM" id="SSF102114">
    <property type="entry name" value="Radical SAM enzymes"/>
    <property type="match status" value="1"/>
</dbReference>
<comment type="pathway">
    <text evidence="9">Protein modification; protein lipoylation via endogenous pathway; protein N(6)-(lipoyl)lysine from octanoyl-[acyl-carrier-protein]: step 2/2.</text>
</comment>
<dbReference type="GO" id="GO:0005737">
    <property type="term" value="C:cytoplasm"/>
    <property type="evidence" value="ECO:0007669"/>
    <property type="project" value="UniProtKB-SubCell"/>
</dbReference>
<evidence type="ECO:0000256" key="8">
    <source>
        <dbReference type="ARBA" id="ARBA00047326"/>
    </source>
</evidence>
<keyword evidence="4 9" id="KW-0949">S-adenosyl-L-methionine</keyword>
<dbReference type="EC" id="2.8.1.8" evidence="9"/>
<dbReference type="Pfam" id="PF16881">
    <property type="entry name" value="LIAS_N"/>
    <property type="match status" value="1"/>
</dbReference>
<comment type="caution">
    <text evidence="12">The sequence shown here is derived from an EMBL/GenBank/DDBJ whole genome shotgun (WGS) entry which is preliminary data.</text>
</comment>
<dbReference type="GO" id="GO:0051539">
    <property type="term" value="F:4 iron, 4 sulfur cluster binding"/>
    <property type="evidence" value="ECO:0007669"/>
    <property type="project" value="UniProtKB-UniRule"/>
</dbReference>
<dbReference type="Pfam" id="PF04055">
    <property type="entry name" value="Radical_SAM"/>
    <property type="match status" value="1"/>
</dbReference>
<evidence type="ECO:0000256" key="1">
    <source>
        <dbReference type="ARBA" id="ARBA00022485"/>
    </source>
</evidence>
<accession>A0A7C4E1T4</accession>
<comment type="catalytic activity">
    <reaction evidence="8 9">
        <text>[[Fe-S] cluster scaffold protein carrying a second [4Fe-4S](2+) cluster] + N(6)-octanoyl-L-lysyl-[protein] + 2 oxidized [2Fe-2S]-[ferredoxin] + 2 S-adenosyl-L-methionine + 4 H(+) = [[Fe-S] cluster scaffold protein] + N(6)-[(R)-dihydrolipoyl]-L-lysyl-[protein] + 4 Fe(3+) + 2 hydrogen sulfide + 2 5'-deoxyadenosine + 2 L-methionine + 2 reduced [2Fe-2S]-[ferredoxin]</text>
        <dbReference type="Rhea" id="RHEA:16585"/>
        <dbReference type="Rhea" id="RHEA-COMP:9928"/>
        <dbReference type="Rhea" id="RHEA-COMP:10000"/>
        <dbReference type="Rhea" id="RHEA-COMP:10001"/>
        <dbReference type="Rhea" id="RHEA-COMP:10475"/>
        <dbReference type="Rhea" id="RHEA-COMP:14568"/>
        <dbReference type="Rhea" id="RHEA-COMP:14569"/>
        <dbReference type="ChEBI" id="CHEBI:15378"/>
        <dbReference type="ChEBI" id="CHEBI:17319"/>
        <dbReference type="ChEBI" id="CHEBI:29034"/>
        <dbReference type="ChEBI" id="CHEBI:29919"/>
        <dbReference type="ChEBI" id="CHEBI:33722"/>
        <dbReference type="ChEBI" id="CHEBI:33737"/>
        <dbReference type="ChEBI" id="CHEBI:33738"/>
        <dbReference type="ChEBI" id="CHEBI:57844"/>
        <dbReference type="ChEBI" id="CHEBI:59789"/>
        <dbReference type="ChEBI" id="CHEBI:78809"/>
        <dbReference type="ChEBI" id="CHEBI:83100"/>
        <dbReference type="EC" id="2.8.1.8"/>
    </reaction>
</comment>
<dbReference type="EMBL" id="DTCM01000081">
    <property type="protein sequence ID" value="HGL41336.1"/>
    <property type="molecule type" value="Genomic_DNA"/>
</dbReference>
<keyword evidence="5 9" id="KW-0479">Metal-binding</keyword>
<dbReference type="InterPro" id="IPR058240">
    <property type="entry name" value="rSAM_sf"/>
</dbReference>
<dbReference type="NCBIfam" id="NF009544">
    <property type="entry name" value="PRK12928.1"/>
    <property type="match status" value="1"/>
</dbReference>
<feature type="binding site" evidence="9">
    <location>
        <position position="69"/>
    </location>
    <ligand>
        <name>[4Fe-4S] cluster</name>
        <dbReference type="ChEBI" id="CHEBI:49883"/>
        <label>2</label>
        <note>4Fe-4S-S-AdoMet</note>
    </ligand>
</feature>
<keyword evidence="2 9" id="KW-0963">Cytoplasm</keyword>
<keyword evidence="6 9" id="KW-0408">Iron</keyword>
<dbReference type="InterPro" id="IPR013785">
    <property type="entry name" value="Aldolase_TIM"/>
</dbReference>
<dbReference type="SFLD" id="SFLDS00029">
    <property type="entry name" value="Radical_SAM"/>
    <property type="match status" value="1"/>
</dbReference>
<reference evidence="12" key="1">
    <citation type="journal article" date="2020" name="mSystems">
        <title>Genome- and Community-Level Interaction Insights into Carbon Utilization and Element Cycling Functions of Hydrothermarchaeota in Hydrothermal Sediment.</title>
        <authorList>
            <person name="Zhou Z."/>
            <person name="Liu Y."/>
            <person name="Xu W."/>
            <person name="Pan J."/>
            <person name="Luo Z.H."/>
            <person name="Li M."/>
        </authorList>
    </citation>
    <scope>NUCLEOTIDE SEQUENCE [LARGE SCALE GENOMIC DNA]</scope>
    <source>
        <strain evidence="12">SpSt-613</strain>
        <strain evidence="11">SpSt-669</strain>
    </source>
</reference>
<comment type="similarity">
    <text evidence="9">Belongs to the radical SAM superfamily. Lipoyl synthase family.</text>
</comment>
<dbReference type="PROSITE" id="PS51918">
    <property type="entry name" value="RADICAL_SAM"/>
    <property type="match status" value="1"/>
</dbReference>
<dbReference type="SMART" id="SM00729">
    <property type="entry name" value="Elp3"/>
    <property type="match status" value="1"/>
</dbReference>
<evidence type="ECO:0000259" key="10">
    <source>
        <dbReference type="PROSITE" id="PS51918"/>
    </source>
</evidence>
<dbReference type="InterPro" id="IPR031691">
    <property type="entry name" value="LIAS_N"/>
</dbReference>
<evidence type="ECO:0000256" key="4">
    <source>
        <dbReference type="ARBA" id="ARBA00022691"/>
    </source>
</evidence>
<evidence type="ECO:0000256" key="2">
    <source>
        <dbReference type="ARBA" id="ARBA00022490"/>
    </source>
</evidence>
<dbReference type="AlphaFoldDB" id="A0A7C4E1T4"/>
<dbReference type="HAMAP" id="MF_00206">
    <property type="entry name" value="Lipoyl_synth"/>
    <property type="match status" value="1"/>
</dbReference>
<dbReference type="GO" id="GO:0009249">
    <property type="term" value="P:protein lipoylation"/>
    <property type="evidence" value="ECO:0007669"/>
    <property type="project" value="UniProtKB-UniRule"/>
</dbReference>
<proteinExistence type="inferred from homology"/>
<keyword evidence="1 9" id="KW-0004">4Fe-4S</keyword>
<feature type="binding site" evidence="9">
    <location>
        <position position="41"/>
    </location>
    <ligand>
        <name>[4Fe-4S] cluster</name>
        <dbReference type="ChEBI" id="CHEBI:49883"/>
        <label>1</label>
    </ligand>
</feature>
<dbReference type="PANTHER" id="PTHR10949:SF0">
    <property type="entry name" value="LIPOYL SYNTHASE, MITOCHONDRIAL"/>
    <property type="match status" value="1"/>
</dbReference>
<feature type="binding site" evidence="9">
    <location>
        <position position="66"/>
    </location>
    <ligand>
        <name>[4Fe-4S] cluster</name>
        <dbReference type="ChEBI" id="CHEBI:49883"/>
        <label>2</label>
        <note>4Fe-4S-S-AdoMet</note>
    </ligand>
</feature>
<feature type="binding site" evidence="9">
    <location>
        <position position="62"/>
    </location>
    <ligand>
        <name>[4Fe-4S] cluster</name>
        <dbReference type="ChEBI" id="CHEBI:49883"/>
        <label>2</label>
        <note>4Fe-4S-S-AdoMet</note>
    </ligand>
</feature>
<dbReference type="GO" id="GO:0046872">
    <property type="term" value="F:metal ion binding"/>
    <property type="evidence" value="ECO:0007669"/>
    <property type="project" value="UniProtKB-KW"/>
</dbReference>
<keyword evidence="7 9" id="KW-0411">Iron-sulfur</keyword>
<dbReference type="NCBIfam" id="TIGR00510">
    <property type="entry name" value="lipA"/>
    <property type="match status" value="1"/>
</dbReference>
<dbReference type="InterPro" id="IPR003698">
    <property type="entry name" value="Lipoyl_synth"/>
</dbReference>
<feature type="binding site" evidence="9">
    <location>
        <position position="36"/>
    </location>
    <ligand>
        <name>[4Fe-4S] cluster</name>
        <dbReference type="ChEBI" id="CHEBI:49883"/>
        <label>1</label>
    </ligand>
</feature>
<dbReference type="Gene3D" id="3.20.20.70">
    <property type="entry name" value="Aldolase class I"/>
    <property type="match status" value="1"/>
</dbReference>
<organism evidence="12">
    <name type="scientific">Caldiarchaeum subterraneum</name>
    <dbReference type="NCBI Taxonomy" id="311458"/>
    <lineage>
        <taxon>Archaea</taxon>
        <taxon>Nitrososphaerota</taxon>
        <taxon>Candidatus Caldarchaeales</taxon>
        <taxon>Candidatus Caldarchaeaceae</taxon>
        <taxon>Candidatus Caldarchaeum</taxon>
    </lineage>
</organism>
<dbReference type="SFLD" id="SFLDG01058">
    <property type="entry name" value="lipoyl_synthase_like"/>
    <property type="match status" value="1"/>
</dbReference>
<evidence type="ECO:0000256" key="7">
    <source>
        <dbReference type="ARBA" id="ARBA00023014"/>
    </source>
</evidence>